<feature type="transmembrane region" description="Helical" evidence="2">
    <location>
        <begin position="232"/>
        <end position="248"/>
    </location>
</feature>
<feature type="compositionally biased region" description="Basic and acidic residues" evidence="1">
    <location>
        <begin position="23"/>
        <end position="48"/>
    </location>
</feature>
<evidence type="ECO:0000313" key="3">
    <source>
        <dbReference type="EMBL" id="TLF82221.1"/>
    </source>
</evidence>
<dbReference type="Proteomes" id="UP000306378">
    <property type="component" value="Unassembled WGS sequence"/>
</dbReference>
<feature type="transmembrane region" description="Helical" evidence="2">
    <location>
        <begin position="407"/>
        <end position="429"/>
    </location>
</feature>
<sequence length="437" mass="44545">MMGMSVRSMMSVPSAVHPVRAIVTREQRPHPEYRRNRGRVGHTDRVVDDNGASDAAPDSSEPGRRAAPAPAGDPADGDSSGDGAQHDGATSADRDGVESSRHGAPRGPARADRDSHAAALRPLVESGTLTEQQLDAVLGALAEPPARPARTKLLAEIAAYTGAGLLPAGIALVLAASWEDLARTGRVAILALITVVVAAIAVAVAGGPAALFRSIRDRAAEHTHVQAARTRLAAVLLALTAALVAGTVGSAIEDGNTDSAWVYACVAGLIAAVAGYLALPSLVGILVCAVFSVAVVSGVITDFAELDDGWVGAGILLLGVVWAALTRLGAFAERWAGYLIAVVFAVFGAQSSGEYDSMVLAYWLTALVAVFCFALYLTERSWVLVLGGAGALALAAVEGVWDWTDGSVAAAGAVLILGALILGAGGYLLTRAGHSCG</sequence>
<accession>A0A5R8NZT3</accession>
<evidence type="ECO:0000313" key="4">
    <source>
        <dbReference type="Proteomes" id="UP000306378"/>
    </source>
</evidence>
<feature type="transmembrane region" description="Helical" evidence="2">
    <location>
        <begin position="260"/>
        <end position="279"/>
    </location>
</feature>
<feature type="transmembrane region" description="Helical" evidence="2">
    <location>
        <begin position="335"/>
        <end position="353"/>
    </location>
</feature>
<keyword evidence="2" id="KW-0472">Membrane</keyword>
<feature type="region of interest" description="Disordered" evidence="1">
    <location>
        <begin position="20"/>
        <end position="116"/>
    </location>
</feature>
<evidence type="ECO:0000256" key="2">
    <source>
        <dbReference type="SAM" id="Phobius"/>
    </source>
</evidence>
<name>A0A5R8NZT3_9NOCA</name>
<gene>
    <name evidence="3" type="ORF">FEK34_00185</name>
</gene>
<feature type="transmembrane region" description="Helical" evidence="2">
    <location>
        <begin position="286"/>
        <end position="304"/>
    </location>
</feature>
<keyword evidence="2" id="KW-0812">Transmembrane</keyword>
<keyword evidence="2" id="KW-1133">Transmembrane helix</keyword>
<evidence type="ECO:0000256" key="1">
    <source>
        <dbReference type="SAM" id="MobiDB-lite"/>
    </source>
</evidence>
<feature type="transmembrane region" description="Helical" evidence="2">
    <location>
        <begin position="188"/>
        <end position="212"/>
    </location>
</feature>
<dbReference type="AlphaFoldDB" id="A0A5R8NZT3"/>
<feature type="transmembrane region" description="Helical" evidence="2">
    <location>
        <begin position="359"/>
        <end position="377"/>
    </location>
</feature>
<dbReference type="EMBL" id="VBUT01000001">
    <property type="protein sequence ID" value="TLF82221.1"/>
    <property type="molecule type" value="Genomic_DNA"/>
</dbReference>
<organism evidence="3 4">
    <name type="scientific">Nocardia cyriacigeorgica</name>
    <dbReference type="NCBI Taxonomy" id="135487"/>
    <lineage>
        <taxon>Bacteria</taxon>
        <taxon>Bacillati</taxon>
        <taxon>Actinomycetota</taxon>
        <taxon>Actinomycetes</taxon>
        <taxon>Mycobacteriales</taxon>
        <taxon>Nocardiaceae</taxon>
        <taxon>Nocardia</taxon>
    </lineage>
</organism>
<reference evidence="3 4" key="1">
    <citation type="submission" date="2019-05" db="EMBL/GenBank/DDBJ databases">
        <title>Genomes sequences of two Nocardia cyriacigeorgica environmental isolates, type strains Nocardia asteroides ATCC 19247 and Nocardia cyriacigeorgica DSM 44484.</title>
        <authorList>
            <person name="Vautrin F."/>
            <person name="Bergeron E."/>
            <person name="Dubost A."/>
            <person name="Abrouk D."/>
            <person name="Rodriguez Nava V."/>
            <person name="Pujic P."/>
        </authorList>
    </citation>
    <scope>NUCLEOTIDE SEQUENCE [LARGE SCALE GENOMIC DNA]</scope>
    <source>
        <strain evidence="3 4">EML 446</strain>
    </source>
</reference>
<proteinExistence type="predicted"/>
<feature type="transmembrane region" description="Helical" evidence="2">
    <location>
        <begin position="310"/>
        <end position="328"/>
    </location>
</feature>
<protein>
    <submittedName>
        <fullName evidence="3">DUF2157 domain-containing protein</fullName>
    </submittedName>
</protein>
<feature type="transmembrane region" description="Helical" evidence="2">
    <location>
        <begin position="157"/>
        <end position="176"/>
    </location>
</feature>
<comment type="caution">
    <text evidence="3">The sequence shown here is derived from an EMBL/GenBank/DDBJ whole genome shotgun (WGS) entry which is preliminary data.</text>
</comment>
<feature type="compositionally biased region" description="Low complexity" evidence="1">
    <location>
        <begin position="65"/>
        <end position="83"/>
    </location>
</feature>
<feature type="compositionally biased region" description="Basic and acidic residues" evidence="1">
    <location>
        <begin position="92"/>
        <end position="101"/>
    </location>
</feature>
<feature type="transmembrane region" description="Helical" evidence="2">
    <location>
        <begin position="382"/>
        <end position="401"/>
    </location>
</feature>